<dbReference type="InterPro" id="IPR008915">
    <property type="entry name" value="Peptidase_M50"/>
</dbReference>
<feature type="transmembrane region" description="Helical" evidence="11">
    <location>
        <begin position="341"/>
        <end position="358"/>
    </location>
</feature>
<evidence type="ECO:0000256" key="9">
    <source>
        <dbReference type="ARBA" id="ARBA00023049"/>
    </source>
</evidence>
<dbReference type="PANTHER" id="PTHR42837">
    <property type="entry name" value="REGULATOR OF SIGMA-E PROTEASE RSEP"/>
    <property type="match status" value="1"/>
</dbReference>
<accession>A0A2H0UUJ6</accession>
<dbReference type="Pfam" id="PF17820">
    <property type="entry name" value="PDZ_6"/>
    <property type="match status" value="1"/>
</dbReference>
<dbReference type="CDD" id="cd06163">
    <property type="entry name" value="S2P-M50_PDZ_RseP-like"/>
    <property type="match status" value="1"/>
</dbReference>
<dbReference type="InterPro" id="IPR036034">
    <property type="entry name" value="PDZ_sf"/>
</dbReference>
<keyword evidence="10 11" id="KW-0472">Membrane</keyword>
<feature type="transmembrane region" description="Helical" evidence="11">
    <location>
        <begin position="290"/>
        <end position="310"/>
    </location>
</feature>
<dbReference type="Gene3D" id="2.30.42.10">
    <property type="match status" value="1"/>
</dbReference>
<reference evidence="14" key="1">
    <citation type="submission" date="2017-09" db="EMBL/GenBank/DDBJ databases">
        <title>Depth-based differentiation of microbial function through sediment-hosted aquifers and enrichment of novel symbionts in the deep terrestrial subsurface.</title>
        <authorList>
            <person name="Probst A.J."/>
            <person name="Ladd B."/>
            <person name="Jarett J.K."/>
            <person name="Geller-Mcgrath D.E."/>
            <person name="Sieber C.M.K."/>
            <person name="Emerson J.B."/>
            <person name="Anantharaman K."/>
            <person name="Thomas B.C."/>
            <person name="Malmstrom R."/>
            <person name="Stieglmeier M."/>
            <person name="Klingl A."/>
            <person name="Woyke T."/>
            <person name="Ryan C.M."/>
            <person name="Banfield J.F."/>
        </authorList>
    </citation>
    <scope>NUCLEOTIDE SEQUENCE [LARGE SCALE GENOMIC DNA]</scope>
</reference>
<keyword evidence="5 11" id="KW-0812">Transmembrane</keyword>
<sequence>MLLITIFIVLFSLILLTALHELGHFLFAKKFEMKVEEFGVGYPPRVIGKKIKGTLYSLNLLPFGAFVKIKGEDGSKDGEAKLNDSFTSKPIWQRAIVLFAGVAVFWVVAFLIFTIVAGIFGIPSPVPDTTEMPGAKVQIIAVMADSPAQRAGLKPGDTILSLKTEEIELKKTNKTNEVQEFILEAGEKEISFVIERNNEQIETKVTPKQVADLGRVGVGVSLVRVAEIKTVWYKAPLEGLVLTGRLTKAIPLNLYLALKTKITGGKTSGIEIVGPIGFGKMLGQSFESGLGNFLVLMGMIAIWLALFNLFPIPALDGGRLLFLGIEAVRRKPMNQKVEQSINTYFFLALIGLMVLLSIKDIINLF</sequence>
<dbReference type="PANTHER" id="PTHR42837:SF2">
    <property type="entry name" value="MEMBRANE METALLOPROTEASE ARASP2, CHLOROPLASTIC-RELATED"/>
    <property type="match status" value="1"/>
</dbReference>
<dbReference type="Pfam" id="PF02163">
    <property type="entry name" value="Peptidase_M50"/>
    <property type="match status" value="1"/>
</dbReference>
<dbReference type="InterPro" id="IPR004387">
    <property type="entry name" value="Pept_M50_Zn"/>
</dbReference>
<protein>
    <recommendedName>
        <fullName evidence="12">PDZ domain-containing protein</fullName>
    </recommendedName>
</protein>
<evidence type="ECO:0000313" key="14">
    <source>
        <dbReference type="Proteomes" id="UP000230132"/>
    </source>
</evidence>
<evidence type="ECO:0000256" key="4">
    <source>
        <dbReference type="ARBA" id="ARBA00022670"/>
    </source>
</evidence>
<name>A0A2H0UUJ6_9BACT</name>
<evidence type="ECO:0000256" key="11">
    <source>
        <dbReference type="SAM" id="Phobius"/>
    </source>
</evidence>
<evidence type="ECO:0000256" key="7">
    <source>
        <dbReference type="ARBA" id="ARBA00022833"/>
    </source>
</evidence>
<evidence type="ECO:0000313" key="13">
    <source>
        <dbReference type="EMBL" id="PIR90488.1"/>
    </source>
</evidence>
<evidence type="ECO:0000256" key="10">
    <source>
        <dbReference type="ARBA" id="ARBA00023136"/>
    </source>
</evidence>
<feature type="domain" description="PDZ" evidence="12">
    <location>
        <begin position="109"/>
        <end position="198"/>
    </location>
</feature>
<gene>
    <name evidence="13" type="ORF">COU05_01750</name>
</gene>
<evidence type="ECO:0000256" key="8">
    <source>
        <dbReference type="ARBA" id="ARBA00022989"/>
    </source>
</evidence>
<comment type="similarity">
    <text evidence="3">Belongs to the peptidase M50B family.</text>
</comment>
<evidence type="ECO:0000259" key="12">
    <source>
        <dbReference type="SMART" id="SM00228"/>
    </source>
</evidence>
<dbReference type="Proteomes" id="UP000230132">
    <property type="component" value="Unassembled WGS sequence"/>
</dbReference>
<evidence type="ECO:0000256" key="2">
    <source>
        <dbReference type="ARBA" id="ARBA00004141"/>
    </source>
</evidence>
<evidence type="ECO:0000256" key="6">
    <source>
        <dbReference type="ARBA" id="ARBA00022801"/>
    </source>
</evidence>
<dbReference type="GO" id="GO:0016020">
    <property type="term" value="C:membrane"/>
    <property type="evidence" value="ECO:0007669"/>
    <property type="project" value="UniProtKB-SubCell"/>
</dbReference>
<feature type="transmembrane region" description="Helical" evidence="11">
    <location>
        <begin position="95"/>
        <end position="122"/>
    </location>
</feature>
<dbReference type="AlphaFoldDB" id="A0A2H0UUJ6"/>
<dbReference type="EMBL" id="PFAX01000019">
    <property type="protein sequence ID" value="PIR90488.1"/>
    <property type="molecule type" value="Genomic_DNA"/>
</dbReference>
<dbReference type="SUPFAM" id="SSF50156">
    <property type="entry name" value="PDZ domain-like"/>
    <property type="match status" value="1"/>
</dbReference>
<comment type="caution">
    <text evidence="13">The sequence shown here is derived from an EMBL/GenBank/DDBJ whole genome shotgun (WGS) entry which is preliminary data.</text>
</comment>
<comment type="subcellular location">
    <subcellularLocation>
        <location evidence="2">Membrane</location>
        <topology evidence="2">Multi-pass membrane protein</topology>
    </subcellularLocation>
</comment>
<evidence type="ECO:0000256" key="5">
    <source>
        <dbReference type="ARBA" id="ARBA00022692"/>
    </source>
</evidence>
<keyword evidence="8 11" id="KW-1133">Transmembrane helix</keyword>
<dbReference type="InterPro" id="IPR041489">
    <property type="entry name" value="PDZ_6"/>
</dbReference>
<dbReference type="SMART" id="SM00228">
    <property type="entry name" value="PDZ"/>
    <property type="match status" value="1"/>
</dbReference>
<keyword evidence="9" id="KW-0482">Metalloprotease</keyword>
<organism evidence="13 14">
    <name type="scientific">bacterium (Candidatus Gribaldobacteria) CG10_big_fil_rev_8_21_14_0_10_37_21</name>
    <dbReference type="NCBI Taxonomy" id="2014275"/>
    <lineage>
        <taxon>Bacteria</taxon>
        <taxon>Candidatus Gribaldobacteria</taxon>
    </lineage>
</organism>
<keyword evidence="7" id="KW-0862">Zinc</keyword>
<evidence type="ECO:0000256" key="3">
    <source>
        <dbReference type="ARBA" id="ARBA00007931"/>
    </source>
</evidence>
<evidence type="ECO:0000256" key="1">
    <source>
        <dbReference type="ARBA" id="ARBA00001947"/>
    </source>
</evidence>
<keyword evidence="4" id="KW-0645">Protease</keyword>
<keyword evidence="6" id="KW-0378">Hydrolase</keyword>
<comment type="cofactor">
    <cofactor evidence="1">
        <name>Zn(2+)</name>
        <dbReference type="ChEBI" id="CHEBI:29105"/>
    </cofactor>
</comment>
<dbReference type="GO" id="GO:0004222">
    <property type="term" value="F:metalloendopeptidase activity"/>
    <property type="evidence" value="ECO:0007669"/>
    <property type="project" value="InterPro"/>
</dbReference>
<dbReference type="GO" id="GO:0006508">
    <property type="term" value="P:proteolysis"/>
    <property type="evidence" value="ECO:0007669"/>
    <property type="project" value="UniProtKB-KW"/>
</dbReference>
<dbReference type="InterPro" id="IPR001478">
    <property type="entry name" value="PDZ"/>
</dbReference>
<dbReference type="CDD" id="cd23081">
    <property type="entry name" value="cpPDZ_EcRseP-like"/>
    <property type="match status" value="1"/>
</dbReference>
<proteinExistence type="inferred from homology"/>